<keyword evidence="3 5" id="KW-0689">Ribosomal protein</keyword>
<dbReference type="Pfam" id="PF14693">
    <property type="entry name" value="Ribosomal_TL5_C"/>
    <property type="match status" value="1"/>
</dbReference>
<evidence type="ECO:0000256" key="2">
    <source>
        <dbReference type="ARBA" id="ARBA00022884"/>
    </source>
</evidence>
<dbReference type="InterPro" id="IPR020930">
    <property type="entry name" value="Ribosomal_uL5_bac-type"/>
</dbReference>
<dbReference type="NCBIfam" id="NF004131">
    <property type="entry name" value="PRK05618.2-1"/>
    <property type="match status" value="1"/>
</dbReference>
<dbReference type="InterPro" id="IPR011035">
    <property type="entry name" value="Ribosomal_bL25/Gln-tRNA_synth"/>
</dbReference>
<evidence type="ECO:0000256" key="6">
    <source>
        <dbReference type="SAM" id="MobiDB-lite"/>
    </source>
</evidence>
<comment type="similarity">
    <text evidence="5">Belongs to the bacterial ribosomal protein bL25 family. CTC subfamily.</text>
</comment>
<reference evidence="10" key="1">
    <citation type="journal article" date="2019" name="Int. J. Syst. Evol. Microbiol.">
        <title>The Global Catalogue of Microorganisms (GCM) 10K type strain sequencing project: providing services to taxonomists for standard genome sequencing and annotation.</title>
        <authorList>
            <consortium name="The Broad Institute Genomics Platform"/>
            <consortium name="The Broad Institute Genome Sequencing Center for Infectious Disease"/>
            <person name="Wu L."/>
            <person name="Ma J."/>
        </authorList>
    </citation>
    <scope>NUCLEOTIDE SEQUENCE [LARGE SCALE GENOMIC DNA]</scope>
    <source>
        <strain evidence="10">JCM 18303</strain>
    </source>
</reference>
<evidence type="ECO:0000256" key="3">
    <source>
        <dbReference type="ARBA" id="ARBA00022980"/>
    </source>
</evidence>
<dbReference type="InterPro" id="IPR029751">
    <property type="entry name" value="Ribosomal_L25_dom"/>
</dbReference>
<dbReference type="InterPro" id="IPR020057">
    <property type="entry name" value="Ribosomal_bL25_b-dom"/>
</dbReference>
<dbReference type="HAMAP" id="MF_01334">
    <property type="entry name" value="Ribosomal_bL25_CTC"/>
    <property type="match status" value="1"/>
</dbReference>
<dbReference type="Pfam" id="PF01386">
    <property type="entry name" value="Ribosomal_L25p"/>
    <property type="match status" value="1"/>
</dbReference>
<gene>
    <name evidence="5" type="primary">rplY</name>
    <name evidence="5" type="synonym">ctc</name>
    <name evidence="9" type="ORF">GCM10023321_18620</name>
</gene>
<evidence type="ECO:0000259" key="8">
    <source>
        <dbReference type="Pfam" id="PF14693"/>
    </source>
</evidence>
<dbReference type="PANTHER" id="PTHR33284:SF1">
    <property type="entry name" value="RIBOSOMAL PROTEIN L25_GLN-TRNA SYNTHETASE, ANTI-CODON-BINDING DOMAIN-CONTAINING PROTEIN"/>
    <property type="match status" value="1"/>
</dbReference>
<protein>
    <recommendedName>
        <fullName evidence="5">Large ribosomal subunit protein bL25</fullName>
    </recommendedName>
    <alternativeName>
        <fullName evidence="5">General stress protein CTC</fullName>
    </alternativeName>
</protein>
<evidence type="ECO:0000259" key="7">
    <source>
        <dbReference type="Pfam" id="PF01386"/>
    </source>
</evidence>
<dbReference type="RefSeq" id="WP_185066675.1">
    <property type="nucleotide sequence ID" value="NZ_BAABJP010000007.1"/>
</dbReference>
<comment type="function">
    <text evidence="5">This is one of the proteins that binds to the 5S RNA in the ribosome where it forms part of the central protuberance.</text>
</comment>
<keyword evidence="1 5" id="KW-0699">rRNA-binding</keyword>
<evidence type="ECO:0000256" key="5">
    <source>
        <dbReference type="HAMAP-Rule" id="MF_01334"/>
    </source>
</evidence>
<evidence type="ECO:0000313" key="9">
    <source>
        <dbReference type="EMBL" id="GAA5151480.1"/>
    </source>
</evidence>
<evidence type="ECO:0000256" key="4">
    <source>
        <dbReference type="ARBA" id="ARBA00023274"/>
    </source>
</evidence>
<dbReference type="InterPro" id="IPR001021">
    <property type="entry name" value="Ribosomal_bL25_long"/>
</dbReference>
<dbReference type="GO" id="GO:0005840">
    <property type="term" value="C:ribosome"/>
    <property type="evidence" value="ECO:0007669"/>
    <property type="project" value="UniProtKB-KW"/>
</dbReference>
<sequence>MAEARIQAETRTEFGKGAARRVRRAGQIPAVLYGRGSEPVHLALPALEFARTLREHGRNAVLTLALDSGPQLALPKTVVTHPIRNYIEHVDLLVIKRGEKVTVEVPVHVIGDAASGTLVTQELDRLEVEADVSSIPESLEVSVEGLEVGTQIQAGQVPLPDGVELRTDAEYLVANVVASPTAEAMEGAVDAEGAGVVEDAPETPAEES</sequence>
<feature type="compositionally biased region" description="Acidic residues" evidence="6">
    <location>
        <begin position="199"/>
        <end position="208"/>
    </location>
</feature>
<proteinExistence type="inferred from homology"/>
<dbReference type="InterPro" id="IPR037121">
    <property type="entry name" value="Ribosomal_bL25_C"/>
</dbReference>
<name>A0ABP9PT52_9PSEU</name>
<accession>A0ABP9PT52</accession>
<keyword evidence="2 5" id="KW-0694">RNA-binding</keyword>
<feature type="domain" description="Large ribosomal subunit protein bL25 L25" evidence="7">
    <location>
        <begin position="6"/>
        <end position="92"/>
    </location>
</feature>
<dbReference type="Proteomes" id="UP001428817">
    <property type="component" value="Unassembled WGS sequence"/>
</dbReference>
<keyword evidence="4 5" id="KW-0687">Ribonucleoprotein</keyword>
<dbReference type="CDD" id="cd00495">
    <property type="entry name" value="Ribosomal_L25_TL5_CTC"/>
    <property type="match status" value="1"/>
</dbReference>
<feature type="region of interest" description="Disordered" evidence="6">
    <location>
        <begin position="188"/>
        <end position="208"/>
    </location>
</feature>
<dbReference type="EMBL" id="BAABJP010000007">
    <property type="protein sequence ID" value="GAA5151480.1"/>
    <property type="molecule type" value="Genomic_DNA"/>
</dbReference>
<dbReference type="Gene3D" id="2.170.120.20">
    <property type="entry name" value="Ribosomal protein L25, beta domain"/>
    <property type="match status" value="1"/>
</dbReference>
<dbReference type="SUPFAM" id="SSF50715">
    <property type="entry name" value="Ribosomal protein L25-like"/>
    <property type="match status" value="1"/>
</dbReference>
<evidence type="ECO:0000256" key="1">
    <source>
        <dbReference type="ARBA" id="ARBA00022730"/>
    </source>
</evidence>
<comment type="caution">
    <text evidence="9">The sequence shown here is derived from an EMBL/GenBank/DDBJ whole genome shotgun (WGS) entry which is preliminary data.</text>
</comment>
<organism evidence="9 10">
    <name type="scientific">Pseudonocardia eucalypti</name>
    <dbReference type="NCBI Taxonomy" id="648755"/>
    <lineage>
        <taxon>Bacteria</taxon>
        <taxon>Bacillati</taxon>
        <taxon>Actinomycetota</taxon>
        <taxon>Actinomycetes</taxon>
        <taxon>Pseudonocardiales</taxon>
        <taxon>Pseudonocardiaceae</taxon>
        <taxon>Pseudonocardia</taxon>
    </lineage>
</organism>
<dbReference type="InterPro" id="IPR020056">
    <property type="entry name" value="Rbsml_bL25/Gln-tRNA_synth_N"/>
</dbReference>
<feature type="domain" description="Large ribosomal subunit protein bL25 beta" evidence="8">
    <location>
        <begin position="100"/>
        <end position="178"/>
    </location>
</feature>
<dbReference type="Gene3D" id="2.40.240.10">
    <property type="entry name" value="Ribosomal Protein L25, Chain P"/>
    <property type="match status" value="1"/>
</dbReference>
<keyword evidence="10" id="KW-1185">Reference proteome</keyword>
<dbReference type="NCBIfam" id="TIGR00731">
    <property type="entry name" value="bL25_bact_ctc"/>
    <property type="match status" value="1"/>
</dbReference>
<dbReference type="PANTHER" id="PTHR33284">
    <property type="entry name" value="RIBOSOMAL PROTEIN L25/GLN-TRNA SYNTHETASE, ANTI-CODON-BINDING DOMAIN-CONTAINING PROTEIN"/>
    <property type="match status" value="1"/>
</dbReference>
<comment type="subunit">
    <text evidence="5">Part of the 50S ribosomal subunit; part of the 5S rRNA/L5/L18/L25 subcomplex. Contacts the 5S rRNA. Binds to the 5S rRNA independently of L5 and L18.</text>
</comment>
<evidence type="ECO:0000313" key="10">
    <source>
        <dbReference type="Proteomes" id="UP001428817"/>
    </source>
</evidence>